<dbReference type="Proteomes" id="UP000326924">
    <property type="component" value="Unassembled WGS sequence"/>
</dbReference>
<proteinExistence type="predicted"/>
<comment type="caution">
    <text evidence="1">The sequence shown here is derived from an EMBL/GenBank/DDBJ whole genome shotgun (WGS) entry which is preliminary data.</text>
</comment>
<evidence type="ECO:0000313" key="2">
    <source>
        <dbReference type="Proteomes" id="UP000326924"/>
    </source>
</evidence>
<name>A0A5J5EVQ1_9PEZI</name>
<reference evidence="1 2" key="1">
    <citation type="submission" date="2019-09" db="EMBL/GenBank/DDBJ databases">
        <title>Draft genome of the ectomycorrhizal ascomycete Sphaerosporella brunnea.</title>
        <authorList>
            <consortium name="DOE Joint Genome Institute"/>
            <person name="Benucci G.M."/>
            <person name="Marozzi G."/>
            <person name="Antonielli L."/>
            <person name="Sanchez S."/>
            <person name="Marco P."/>
            <person name="Wang X."/>
            <person name="Falini L.B."/>
            <person name="Barry K."/>
            <person name="Haridas S."/>
            <person name="Lipzen A."/>
            <person name="Labutti K."/>
            <person name="Grigoriev I.V."/>
            <person name="Murat C."/>
            <person name="Martin F."/>
            <person name="Albertini E."/>
            <person name="Donnini D."/>
            <person name="Bonito G."/>
        </authorList>
    </citation>
    <scope>NUCLEOTIDE SEQUENCE [LARGE SCALE GENOMIC DNA]</scope>
    <source>
        <strain evidence="1 2">Sb_GMNB300</strain>
    </source>
</reference>
<sequence>MDRIQMRFQAKSFLVLTALARAMEMIKSRIQTMMAISAMVLLLQTPKWITIRTELSTCVIEISYRWRRGSSKHQDASGSTGTTSNLWKIASSFWRADSQ</sequence>
<dbReference type="AlphaFoldDB" id="A0A5J5EVQ1"/>
<accession>A0A5J5EVQ1</accession>
<gene>
    <name evidence="1" type="ORF">FN846DRAFT_951717</name>
</gene>
<dbReference type="InParanoid" id="A0A5J5EVQ1"/>
<organism evidence="1 2">
    <name type="scientific">Sphaerosporella brunnea</name>
    <dbReference type="NCBI Taxonomy" id="1250544"/>
    <lineage>
        <taxon>Eukaryota</taxon>
        <taxon>Fungi</taxon>
        <taxon>Dikarya</taxon>
        <taxon>Ascomycota</taxon>
        <taxon>Pezizomycotina</taxon>
        <taxon>Pezizomycetes</taxon>
        <taxon>Pezizales</taxon>
        <taxon>Pyronemataceae</taxon>
        <taxon>Sphaerosporella</taxon>
    </lineage>
</organism>
<protein>
    <submittedName>
        <fullName evidence="1">Uncharacterized protein</fullName>
    </submittedName>
</protein>
<keyword evidence="2" id="KW-1185">Reference proteome</keyword>
<evidence type="ECO:0000313" key="1">
    <source>
        <dbReference type="EMBL" id="KAA8904872.1"/>
    </source>
</evidence>
<dbReference type="EMBL" id="VXIS01000103">
    <property type="protein sequence ID" value="KAA8904872.1"/>
    <property type="molecule type" value="Genomic_DNA"/>
</dbReference>